<dbReference type="PROSITE" id="PS01328">
    <property type="entry name" value="4HBCOA_THIOESTERASE"/>
    <property type="match status" value="1"/>
</dbReference>
<name>A0ABY4CTB1_9BACL</name>
<dbReference type="InterPro" id="IPR029069">
    <property type="entry name" value="HotDog_dom_sf"/>
</dbReference>
<dbReference type="InterPro" id="IPR006684">
    <property type="entry name" value="YbgC/YbaW"/>
</dbReference>
<organism evidence="3 4">
    <name type="scientific">Fodinisporobacter ferrooxydans</name>
    <dbReference type="NCBI Taxonomy" id="2901836"/>
    <lineage>
        <taxon>Bacteria</taxon>
        <taxon>Bacillati</taxon>
        <taxon>Bacillota</taxon>
        <taxon>Bacilli</taxon>
        <taxon>Bacillales</taxon>
        <taxon>Alicyclobacillaceae</taxon>
        <taxon>Fodinisporobacter</taxon>
    </lineage>
</organism>
<sequence length="137" mass="15785">MEATTTIRVRYQETDQMGIVYHTNYIVWFEIGRTEWLRQSGATYKELENLGVLLPVTNVDCKYHASARYDDECIISTTVESFTPARMKFFYQILRKSDGKLLAEGHTEHCFLTKEGKIVRLQKAAPQIAQIIAESSM</sequence>
<proteinExistence type="inferred from homology"/>
<dbReference type="InterPro" id="IPR050563">
    <property type="entry name" value="4-hydroxybenzoyl-CoA_TE"/>
</dbReference>
<evidence type="ECO:0000256" key="1">
    <source>
        <dbReference type="ARBA" id="ARBA00005953"/>
    </source>
</evidence>
<dbReference type="Pfam" id="PF13279">
    <property type="entry name" value="4HBT_2"/>
    <property type="match status" value="1"/>
</dbReference>
<keyword evidence="2" id="KW-0378">Hydrolase</keyword>
<dbReference type="RefSeq" id="WP_347439333.1">
    <property type="nucleotide sequence ID" value="NZ_CP089291.1"/>
</dbReference>
<dbReference type="PIRSF" id="PIRSF003230">
    <property type="entry name" value="YbgC"/>
    <property type="match status" value="1"/>
</dbReference>
<evidence type="ECO:0000313" key="3">
    <source>
        <dbReference type="EMBL" id="UOF92662.1"/>
    </source>
</evidence>
<dbReference type="PANTHER" id="PTHR31793:SF27">
    <property type="entry name" value="NOVEL THIOESTERASE SUPERFAMILY DOMAIN AND SAPOSIN A-TYPE DOMAIN CONTAINING PROTEIN (0610012H03RIK)"/>
    <property type="match status" value="1"/>
</dbReference>
<comment type="similarity">
    <text evidence="1">Belongs to the 4-hydroxybenzoyl-CoA thioesterase family.</text>
</comment>
<protein>
    <submittedName>
        <fullName evidence="3">Acyl-CoA thioesterase</fullName>
    </submittedName>
</protein>
<dbReference type="InterPro" id="IPR008272">
    <property type="entry name" value="HB-CoA_thioesterase_AS"/>
</dbReference>
<dbReference type="CDD" id="cd00586">
    <property type="entry name" value="4HBT"/>
    <property type="match status" value="1"/>
</dbReference>
<reference evidence="3" key="1">
    <citation type="submission" date="2021-12" db="EMBL/GenBank/DDBJ databases">
        <title>Alicyclobacillaceae gen. nov., sp. nov., isolated from chalcocite enrichment system.</title>
        <authorList>
            <person name="Jiang Z."/>
        </authorList>
    </citation>
    <scope>NUCLEOTIDE SEQUENCE</scope>
    <source>
        <strain evidence="3">MYW30-H2</strain>
    </source>
</reference>
<evidence type="ECO:0000256" key="2">
    <source>
        <dbReference type="ARBA" id="ARBA00022801"/>
    </source>
</evidence>
<gene>
    <name evidence="3" type="ORF">LSG31_11145</name>
</gene>
<dbReference type="PANTHER" id="PTHR31793">
    <property type="entry name" value="4-HYDROXYBENZOYL-COA THIOESTERASE FAMILY MEMBER"/>
    <property type="match status" value="1"/>
</dbReference>
<dbReference type="SUPFAM" id="SSF54637">
    <property type="entry name" value="Thioesterase/thiol ester dehydrase-isomerase"/>
    <property type="match status" value="1"/>
</dbReference>
<evidence type="ECO:0000313" key="4">
    <source>
        <dbReference type="Proteomes" id="UP000830167"/>
    </source>
</evidence>
<accession>A0ABY4CTB1</accession>
<dbReference type="EMBL" id="CP089291">
    <property type="protein sequence ID" value="UOF92662.1"/>
    <property type="molecule type" value="Genomic_DNA"/>
</dbReference>
<dbReference type="Gene3D" id="3.10.129.10">
    <property type="entry name" value="Hotdog Thioesterase"/>
    <property type="match status" value="1"/>
</dbReference>
<dbReference type="Proteomes" id="UP000830167">
    <property type="component" value="Chromosome"/>
</dbReference>
<keyword evidence="4" id="KW-1185">Reference proteome</keyword>
<dbReference type="NCBIfam" id="TIGR00051">
    <property type="entry name" value="YbgC/FadM family acyl-CoA thioesterase"/>
    <property type="match status" value="1"/>
</dbReference>